<dbReference type="SUPFAM" id="SSF52141">
    <property type="entry name" value="Uracil-DNA glycosylase-like"/>
    <property type="match status" value="1"/>
</dbReference>
<gene>
    <name evidence="1" type="ORF">Q9S78_08735</name>
</gene>
<sequence>MFLPAPKGLRSAKILDERLEMLTTIPSVQPLREWASDLEQRADGRVVPRFDPAEAGVDARVLFVLEAPGPMANALSGNVRPGSGFISVDNNDATAANLWLARDAAALHDHFLAWNIVPWYLGPASVKPNAAELAEGSAALRELMQLLPVLEVVVLSGRFAQRGWRKFVDPSGRLPVSVVDTWHPGPQSMAQPGKRDALVADLRAVAGTLSRR</sequence>
<dbReference type="InterPro" id="IPR036895">
    <property type="entry name" value="Uracil-DNA_glycosylase-like_sf"/>
</dbReference>
<proteinExistence type="predicted"/>
<keyword evidence="2" id="KW-1185">Reference proteome</keyword>
<evidence type="ECO:0000313" key="2">
    <source>
        <dbReference type="Proteomes" id="UP001262835"/>
    </source>
</evidence>
<dbReference type="Gene3D" id="3.40.470.10">
    <property type="entry name" value="Uracil-DNA glycosylase-like domain"/>
    <property type="match status" value="1"/>
</dbReference>
<dbReference type="RefSeq" id="WP_311870012.1">
    <property type="nucleotide sequence ID" value="NZ_JAUZVT010000002.1"/>
</dbReference>
<organism evidence="1 2">
    <name type="scientific">Microbacterium aquilitoris</name>
    <dbReference type="NCBI Taxonomy" id="3067307"/>
    <lineage>
        <taxon>Bacteria</taxon>
        <taxon>Bacillati</taxon>
        <taxon>Actinomycetota</taxon>
        <taxon>Actinomycetes</taxon>
        <taxon>Micrococcales</taxon>
        <taxon>Microbacteriaceae</taxon>
        <taxon>Microbacterium</taxon>
    </lineage>
</organism>
<protein>
    <submittedName>
        <fullName evidence="1">Uracil-DNA glycosylase</fullName>
    </submittedName>
</protein>
<name>A0ABU3GJ99_9MICO</name>
<dbReference type="CDD" id="cd10035">
    <property type="entry name" value="UDG_like"/>
    <property type="match status" value="1"/>
</dbReference>
<evidence type="ECO:0000313" key="1">
    <source>
        <dbReference type="EMBL" id="MDT3330757.1"/>
    </source>
</evidence>
<accession>A0ABU3GJ99</accession>
<reference evidence="1 2" key="1">
    <citation type="submission" date="2023-08" db="EMBL/GenBank/DDBJ databases">
        <title>Microbacterium aquilitoris sp. nov. and Microbacterium gwkjibeachense sp. nov., isolated from beach.</title>
        <authorList>
            <person name="Lee S.D."/>
            <person name="Yang H."/>
            <person name="Kim I."/>
        </authorList>
    </citation>
    <scope>NUCLEOTIDE SEQUENCE [LARGE SCALE GENOMIC DNA]</scope>
    <source>
        <strain evidence="1 2">KSW-18</strain>
    </source>
</reference>
<comment type="caution">
    <text evidence="1">The sequence shown here is derived from an EMBL/GenBank/DDBJ whole genome shotgun (WGS) entry which is preliminary data.</text>
</comment>
<dbReference type="Proteomes" id="UP001262835">
    <property type="component" value="Unassembled WGS sequence"/>
</dbReference>
<dbReference type="EMBL" id="JAUZVT010000002">
    <property type="protein sequence ID" value="MDT3330757.1"/>
    <property type="molecule type" value="Genomic_DNA"/>
</dbReference>